<dbReference type="InterPro" id="IPR024301">
    <property type="entry name" value="Amidase_6"/>
</dbReference>
<evidence type="ECO:0000313" key="2">
    <source>
        <dbReference type="EMBL" id="TGB05520.1"/>
    </source>
</evidence>
<protein>
    <recommendedName>
        <fullName evidence="1">Putative amidase domain-containing protein</fullName>
    </recommendedName>
</protein>
<dbReference type="STRING" id="192814.GCA_900166575_02500"/>
<feature type="domain" description="Putative amidase" evidence="1">
    <location>
        <begin position="115"/>
        <end position="267"/>
    </location>
</feature>
<comment type="caution">
    <text evidence="2">The sequence shown here is derived from an EMBL/GenBank/DDBJ whole genome shotgun (WGS) entry which is preliminary data.</text>
</comment>
<dbReference type="Pfam" id="PF12671">
    <property type="entry name" value="Amidase_6"/>
    <property type="match status" value="1"/>
</dbReference>
<evidence type="ECO:0000313" key="3">
    <source>
        <dbReference type="Proteomes" id="UP000297982"/>
    </source>
</evidence>
<dbReference type="EMBL" id="SRJC01000001">
    <property type="protein sequence ID" value="TGB05520.1"/>
    <property type="molecule type" value="Genomic_DNA"/>
</dbReference>
<organism evidence="2 3">
    <name type="scientific">Halobacillus salinus</name>
    <dbReference type="NCBI Taxonomy" id="192814"/>
    <lineage>
        <taxon>Bacteria</taxon>
        <taxon>Bacillati</taxon>
        <taxon>Bacillota</taxon>
        <taxon>Bacilli</taxon>
        <taxon>Bacillales</taxon>
        <taxon>Bacillaceae</taxon>
        <taxon>Halobacillus</taxon>
    </lineage>
</organism>
<dbReference type="PANTHER" id="PTHR40032">
    <property type="entry name" value="EXPORTED PROTEIN-RELATED"/>
    <property type="match status" value="1"/>
</dbReference>
<accession>A0A4Z0H6B3</accession>
<sequence>MDRLTDQQEEAWLHHKVVGLEERGKDIQRVTFHLQPYHRQSYDESTILYYGIGISILLKEGQHFYLEEGTYKGIVWFDGEKWVKHEMETETGSSEAERVTSAFVEKDEFNRAFTYNRREAVRYAERWWNSYNPAYRHFDVDCTNYISQCLRAGGAPMWGQPNRSKGWWYGSKTWSYSWAVANSLRWYLSGSRKGLTAVEKSSADQLSLGDVICYDFEGDGRYNHNTIVVKKDANGMPLVNAHTSNSRQRYWAYEDSTAYTPNIKYKFFHIDG</sequence>
<proteinExistence type="predicted"/>
<dbReference type="AlphaFoldDB" id="A0A4Z0H6B3"/>
<gene>
    <name evidence="2" type="ORF">E4663_10560</name>
</gene>
<keyword evidence="3" id="KW-1185">Reference proteome</keyword>
<name>A0A4Z0H6B3_9BACI</name>
<reference evidence="2 3" key="1">
    <citation type="journal article" date="2003" name="Int. J. Syst. Evol. Microbiol.">
        <title>Halobacillus salinus sp. nov., isolated from a salt lake on the coast of the East Sea in Korea.</title>
        <authorList>
            <person name="Yoon J.H."/>
            <person name="Kang K.H."/>
            <person name="Park Y.H."/>
        </authorList>
    </citation>
    <scope>NUCLEOTIDE SEQUENCE [LARGE SCALE GENOMIC DNA]</scope>
    <source>
        <strain evidence="2 3">HSL-3</strain>
    </source>
</reference>
<evidence type="ECO:0000259" key="1">
    <source>
        <dbReference type="Pfam" id="PF12671"/>
    </source>
</evidence>
<dbReference type="PANTHER" id="PTHR40032:SF1">
    <property type="entry name" value="EXPORTED PROTEIN"/>
    <property type="match status" value="1"/>
</dbReference>
<dbReference type="Proteomes" id="UP000297982">
    <property type="component" value="Unassembled WGS sequence"/>
</dbReference>